<keyword evidence="3" id="KW-1185">Reference proteome</keyword>
<dbReference type="InterPro" id="IPR036388">
    <property type="entry name" value="WH-like_DNA-bd_sf"/>
</dbReference>
<dbReference type="InterPro" id="IPR036390">
    <property type="entry name" value="WH_DNA-bd_sf"/>
</dbReference>
<dbReference type="GO" id="GO:0003700">
    <property type="term" value="F:DNA-binding transcription factor activity"/>
    <property type="evidence" value="ECO:0007669"/>
    <property type="project" value="InterPro"/>
</dbReference>
<dbReference type="RefSeq" id="WP_085916039.1">
    <property type="nucleotide sequence ID" value="NZ_AP018920.1"/>
</dbReference>
<dbReference type="SMART" id="SM00347">
    <property type="entry name" value="HTH_MARR"/>
    <property type="match status" value="1"/>
</dbReference>
<comment type="caution">
    <text evidence="2">The sequence shown here is derived from an EMBL/GenBank/DDBJ whole genome shotgun (WGS) entry which is preliminary data.</text>
</comment>
<dbReference type="OrthoDB" id="4485201at2"/>
<feature type="domain" description="HTH marR-type" evidence="1">
    <location>
        <begin position="1"/>
        <end position="137"/>
    </location>
</feature>
<evidence type="ECO:0000313" key="2">
    <source>
        <dbReference type="EMBL" id="OSY35628.1"/>
    </source>
</evidence>
<dbReference type="InterPro" id="IPR000835">
    <property type="entry name" value="HTH_MarR-typ"/>
</dbReference>
<dbReference type="PROSITE" id="PS50995">
    <property type="entry name" value="HTH_MARR_2"/>
    <property type="match status" value="1"/>
</dbReference>
<organism evidence="2 3">
    <name type="scientific">Pseudonocardia autotrophica</name>
    <name type="common">Amycolata autotrophica</name>
    <name type="synonym">Nocardia autotrophica</name>
    <dbReference type="NCBI Taxonomy" id="2074"/>
    <lineage>
        <taxon>Bacteria</taxon>
        <taxon>Bacillati</taxon>
        <taxon>Actinomycetota</taxon>
        <taxon>Actinomycetes</taxon>
        <taxon>Pseudonocardiales</taxon>
        <taxon>Pseudonocardiaceae</taxon>
        <taxon>Pseudonocardia</taxon>
    </lineage>
</organism>
<dbReference type="STRING" id="2074.BG845_05963"/>
<protein>
    <submittedName>
        <fullName evidence="2">MarR family protein</fullName>
    </submittedName>
</protein>
<dbReference type="PANTHER" id="PTHR33164">
    <property type="entry name" value="TRANSCRIPTIONAL REGULATOR, MARR FAMILY"/>
    <property type="match status" value="1"/>
</dbReference>
<sequence length="146" mass="15759">MTRRLLETAVVASQSLVAQTSVRLDAVLAEHRLTGATAQALWAIDPDEKPPSMKTMAQRLYCNAPNLTFVTTQLADRGLVERVVDPADRRSRLVSLTPEGLRVRAVVIKAALEASPLAHLGEEHLAQLVEILRAALDTAADEASVS</sequence>
<dbReference type="AlphaFoldDB" id="A0A1Y2MME5"/>
<dbReference type="GO" id="GO:0006950">
    <property type="term" value="P:response to stress"/>
    <property type="evidence" value="ECO:0007669"/>
    <property type="project" value="TreeGrafter"/>
</dbReference>
<gene>
    <name evidence="2" type="ORF">BG845_05963</name>
</gene>
<dbReference type="Pfam" id="PF01047">
    <property type="entry name" value="MarR"/>
    <property type="match status" value="1"/>
</dbReference>
<dbReference type="Gene3D" id="1.10.10.10">
    <property type="entry name" value="Winged helix-like DNA-binding domain superfamily/Winged helix DNA-binding domain"/>
    <property type="match status" value="1"/>
</dbReference>
<evidence type="ECO:0000313" key="3">
    <source>
        <dbReference type="Proteomes" id="UP000194360"/>
    </source>
</evidence>
<name>A0A1Y2MME5_PSEAH</name>
<dbReference type="Proteomes" id="UP000194360">
    <property type="component" value="Unassembled WGS sequence"/>
</dbReference>
<evidence type="ECO:0000259" key="1">
    <source>
        <dbReference type="PROSITE" id="PS50995"/>
    </source>
</evidence>
<proteinExistence type="predicted"/>
<dbReference type="PANTHER" id="PTHR33164:SF99">
    <property type="entry name" value="MARR FAMILY REGULATORY PROTEIN"/>
    <property type="match status" value="1"/>
</dbReference>
<accession>A0A1Y2MME5</accession>
<reference evidence="2 3" key="1">
    <citation type="submission" date="2016-09" db="EMBL/GenBank/DDBJ databases">
        <title>Pseudonocardia autotrophica DSM535, a candidate organism with high potential of specific P450 cytochromes.</title>
        <authorList>
            <person name="Grumaz C."/>
            <person name="Vainshtein Y."/>
            <person name="Kirstahler P."/>
            <person name="Sohn K."/>
        </authorList>
    </citation>
    <scope>NUCLEOTIDE SEQUENCE [LARGE SCALE GENOMIC DNA]</scope>
    <source>
        <strain evidence="2 3">DSM 535</strain>
    </source>
</reference>
<dbReference type="EMBL" id="MIGB01000049">
    <property type="protein sequence ID" value="OSY35628.1"/>
    <property type="molecule type" value="Genomic_DNA"/>
</dbReference>
<dbReference type="InterPro" id="IPR039422">
    <property type="entry name" value="MarR/SlyA-like"/>
</dbReference>
<dbReference type="SUPFAM" id="SSF46785">
    <property type="entry name" value="Winged helix' DNA-binding domain"/>
    <property type="match status" value="1"/>
</dbReference>